<name>A0AAV1RUY1_9ROSI</name>
<evidence type="ECO:0000313" key="2">
    <source>
        <dbReference type="Proteomes" id="UP001314170"/>
    </source>
</evidence>
<accession>A0AAV1RUY1</accession>
<dbReference type="Proteomes" id="UP001314170">
    <property type="component" value="Unassembled WGS sequence"/>
</dbReference>
<sequence length="115" mass="12478">MVEEETSLEGVEMCSGMVEGEISLEEEEMSSGMEVVETRLEEVEMSSGMEVVETPLEEVVTCDGAVDAINASVEVGTHACDAGMSKNVYGGEVVAEKHSYKACQQPHLWLQCKML</sequence>
<protein>
    <submittedName>
        <fullName evidence="1">Uncharacterized protein</fullName>
    </submittedName>
</protein>
<gene>
    <name evidence="1" type="ORF">DCAF_LOCUS14383</name>
</gene>
<organism evidence="1 2">
    <name type="scientific">Dovyalis caffra</name>
    <dbReference type="NCBI Taxonomy" id="77055"/>
    <lineage>
        <taxon>Eukaryota</taxon>
        <taxon>Viridiplantae</taxon>
        <taxon>Streptophyta</taxon>
        <taxon>Embryophyta</taxon>
        <taxon>Tracheophyta</taxon>
        <taxon>Spermatophyta</taxon>
        <taxon>Magnoliopsida</taxon>
        <taxon>eudicotyledons</taxon>
        <taxon>Gunneridae</taxon>
        <taxon>Pentapetalae</taxon>
        <taxon>rosids</taxon>
        <taxon>fabids</taxon>
        <taxon>Malpighiales</taxon>
        <taxon>Salicaceae</taxon>
        <taxon>Flacourtieae</taxon>
        <taxon>Dovyalis</taxon>
    </lineage>
</organism>
<reference evidence="1 2" key="1">
    <citation type="submission" date="2024-01" db="EMBL/GenBank/DDBJ databases">
        <authorList>
            <person name="Waweru B."/>
        </authorList>
    </citation>
    <scope>NUCLEOTIDE SEQUENCE [LARGE SCALE GENOMIC DNA]</scope>
</reference>
<proteinExistence type="predicted"/>
<evidence type="ECO:0000313" key="1">
    <source>
        <dbReference type="EMBL" id="CAK7339332.1"/>
    </source>
</evidence>
<keyword evidence="2" id="KW-1185">Reference proteome</keyword>
<comment type="caution">
    <text evidence="1">The sequence shown here is derived from an EMBL/GenBank/DDBJ whole genome shotgun (WGS) entry which is preliminary data.</text>
</comment>
<dbReference type="EMBL" id="CAWUPB010001157">
    <property type="protein sequence ID" value="CAK7339332.1"/>
    <property type="molecule type" value="Genomic_DNA"/>
</dbReference>
<dbReference type="AlphaFoldDB" id="A0AAV1RUY1"/>